<dbReference type="SMART" id="SM00450">
    <property type="entry name" value="RHOD"/>
    <property type="match status" value="1"/>
</dbReference>
<dbReference type="Pfam" id="PF00581">
    <property type="entry name" value="Rhodanese"/>
    <property type="match status" value="1"/>
</dbReference>
<feature type="domain" description="Rhodanese" evidence="2">
    <location>
        <begin position="59"/>
        <end position="149"/>
    </location>
</feature>
<evidence type="ECO:0000313" key="3">
    <source>
        <dbReference type="EMBL" id="EFQ83247.1"/>
    </source>
</evidence>
<dbReference type="CDD" id="cd00158">
    <property type="entry name" value="RHOD"/>
    <property type="match status" value="1"/>
</dbReference>
<dbReference type="AlphaFoldDB" id="E2SBW1"/>
<comment type="caution">
    <text evidence="3">The sequence shown here is derived from an EMBL/GenBank/DDBJ whole genome shotgun (WGS) entry which is preliminary data.</text>
</comment>
<keyword evidence="4" id="KW-1185">Reference proteome</keyword>
<dbReference type="SUPFAM" id="SSF52821">
    <property type="entry name" value="Rhodanese/Cell cycle control phosphatase"/>
    <property type="match status" value="1"/>
</dbReference>
<dbReference type="OrthoDB" id="9800872at2"/>
<dbReference type="InterPro" id="IPR001763">
    <property type="entry name" value="Rhodanese-like_dom"/>
</dbReference>
<dbReference type="PANTHER" id="PTHR43031">
    <property type="entry name" value="FAD-DEPENDENT OXIDOREDUCTASE"/>
    <property type="match status" value="1"/>
</dbReference>
<dbReference type="PROSITE" id="PS00380">
    <property type="entry name" value="RHODANESE_1"/>
    <property type="match status" value="1"/>
</dbReference>
<accession>E2SBW1</accession>
<dbReference type="RefSeq" id="WP_007078862.1">
    <property type="nucleotide sequence ID" value="NZ_CM001024.1"/>
</dbReference>
<dbReference type="InterPro" id="IPR050229">
    <property type="entry name" value="GlpE_sulfurtransferase"/>
</dbReference>
<dbReference type="EMBL" id="ACLF03000005">
    <property type="protein sequence ID" value="EFQ83247.1"/>
    <property type="molecule type" value="Genomic_DNA"/>
</dbReference>
<protein>
    <submittedName>
        <fullName evidence="3">Rhodanese-like protein</fullName>
    </submittedName>
</protein>
<evidence type="ECO:0000259" key="2">
    <source>
        <dbReference type="PROSITE" id="PS50206"/>
    </source>
</evidence>
<sequence length="150" mass="14949">MRLARLAVLATVAALTIGACGSSGAGSSSSVSVSAGPTASAAPSNGAEVDATEFAAALKRTGTVVVDVRTPEEFAAGHLPGAVLIDVQAPDFADRIAELDPAVPYAVYCRSANRSAVAVDLMVDAGFTSTYHLAGGIQAWQDAGGEVVAD</sequence>
<reference evidence="3" key="1">
    <citation type="submission" date="2010-08" db="EMBL/GenBank/DDBJ databases">
        <authorList>
            <person name="Muzny D."/>
            <person name="Qin X."/>
            <person name="Buhay C."/>
            <person name="Dugan-Rocha S."/>
            <person name="Ding Y."/>
            <person name="Chen G."/>
            <person name="Hawes A."/>
            <person name="Holder M."/>
            <person name="Jhangiani S."/>
            <person name="Johnson A."/>
            <person name="Khan Z."/>
            <person name="Li Z."/>
            <person name="Liu W."/>
            <person name="Liu X."/>
            <person name="Perez L."/>
            <person name="Shen H."/>
            <person name="Wang Q."/>
            <person name="Watt J."/>
            <person name="Xi L."/>
            <person name="Xin Y."/>
            <person name="Zhou J."/>
            <person name="Deng J."/>
            <person name="Jiang H."/>
            <person name="Liu Y."/>
            <person name="Qu J."/>
            <person name="Song X.-Z."/>
            <person name="Zhang L."/>
            <person name="Villasana D."/>
            <person name="Johnson A."/>
            <person name="Liu J."/>
            <person name="Liyanage D."/>
            <person name="Lorensuhewa L."/>
            <person name="Robinson T."/>
            <person name="Song A."/>
            <person name="Song B.-B."/>
            <person name="Dinh H."/>
            <person name="Thornton R."/>
            <person name="Coyle M."/>
            <person name="Francisco L."/>
            <person name="Jackson L."/>
            <person name="Javaid M."/>
            <person name="Korchina V."/>
            <person name="Kovar C."/>
            <person name="Mata R."/>
            <person name="Mathew T."/>
            <person name="Ngo R."/>
            <person name="Nguyen L."/>
            <person name="Nguyen N."/>
            <person name="Okwuonu G."/>
            <person name="Ongeri F."/>
            <person name="Pham C."/>
            <person name="Simmons D."/>
            <person name="Wilczek-Boney K."/>
            <person name="Hale W."/>
            <person name="Jakkamsetti A."/>
            <person name="Pham P."/>
            <person name="Ruth R."/>
            <person name="San Lucas F."/>
            <person name="Warren J."/>
            <person name="Zhang J."/>
            <person name="Zhao Z."/>
            <person name="Zhou C."/>
            <person name="Zhu D."/>
            <person name="Lee S."/>
            <person name="Bess C."/>
            <person name="Blankenburg K."/>
            <person name="Forbes L."/>
            <person name="Fu Q."/>
            <person name="Gubbala S."/>
            <person name="Hirani K."/>
            <person name="Jayaseelan J.C."/>
            <person name="Lara F."/>
            <person name="Munidasa M."/>
            <person name="Palculict T."/>
            <person name="Patil S."/>
            <person name="Pu L.-L."/>
            <person name="Saada N."/>
            <person name="Tang L."/>
            <person name="Weissenberger G."/>
            <person name="Zhu Y."/>
            <person name="Hemphill L."/>
            <person name="Shang Y."/>
            <person name="Youmans B."/>
            <person name="Ayvaz T."/>
            <person name="Ross M."/>
            <person name="Santibanez J."/>
            <person name="Aqrawi P."/>
            <person name="Gross S."/>
            <person name="Joshi V."/>
            <person name="Fowler G."/>
            <person name="Nazareth L."/>
            <person name="Reid J."/>
            <person name="Worley K."/>
            <person name="Petrosino J."/>
            <person name="Highlander S."/>
            <person name="Gibbs R."/>
        </authorList>
    </citation>
    <scope>NUCLEOTIDE SEQUENCE [LARGE SCALE GENOMIC DNA]</scope>
    <source>
        <strain evidence="3">DSM 15272</strain>
    </source>
</reference>
<dbReference type="InterPro" id="IPR036873">
    <property type="entry name" value="Rhodanese-like_dom_sf"/>
</dbReference>
<keyword evidence="1" id="KW-0732">Signal</keyword>
<dbReference type="PANTHER" id="PTHR43031:SF1">
    <property type="entry name" value="PYRIDINE NUCLEOTIDE-DISULPHIDE OXIDOREDUCTASE"/>
    <property type="match status" value="1"/>
</dbReference>
<evidence type="ECO:0000313" key="4">
    <source>
        <dbReference type="Proteomes" id="UP000003111"/>
    </source>
</evidence>
<dbReference type="PROSITE" id="PS51257">
    <property type="entry name" value="PROKAR_LIPOPROTEIN"/>
    <property type="match status" value="1"/>
</dbReference>
<feature type="signal peptide" evidence="1">
    <location>
        <begin position="1"/>
        <end position="25"/>
    </location>
</feature>
<feature type="chain" id="PRO_5038452277" evidence="1">
    <location>
        <begin position="26"/>
        <end position="150"/>
    </location>
</feature>
<dbReference type="Proteomes" id="UP000003111">
    <property type="component" value="Unassembled WGS sequence"/>
</dbReference>
<organism evidence="3 4">
    <name type="scientific">Aeromicrobium marinum DSM 15272</name>
    <dbReference type="NCBI Taxonomy" id="585531"/>
    <lineage>
        <taxon>Bacteria</taxon>
        <taxon>Bacillati</taxon>
        <taxon>Actinomycetota</taxon>
        <taxon>Actinomycetes</taxon>
        <taxon>Propionibacteriales</taxon>
        <taxon>Nocardioidaceae</taxon>
        <taxon>Aeromicrobium</taxon>
    </lineage>
</organism>
<dbReference type="Gene3D" id="3.40.250.10">
    <property type="entry name" value="Rhodanese-like domain"/>
    <property type="match status" value="1"/>
</dbReference>
<dbReference type="PROSITE" id="PS50206">
    <property type="entry name" value="RHODANESE_3"/>
    <property type="match status" value="1"/>
</dbReference>
<dbReference type="STRING" id="585531.HMPREF0063_11520"/>
<dbReference type="eggNOG" id="COG0607">
    <property type="taxonomic scope" value="Bacteria"/>
</dbReference>
<name>E2SBW1_9ACTN</name>
<proteinExistence type="predicted"/>
<evidence type="ECO:0000256" key="1">
    <source>
        <dbReference type="SAM" id="SignalP"/>
    </source>
</evidence>
<gene>
    <name evidence="3" type="ORF">HMPREF0063_11520</name>
</gene>
<dbReference type="HOGENOM" id="CLU_089574_1_0_11"/>
<dbReference type="InterPro" id="IPR001307">
    <property type="entry name" value="Thiosulphate_STrfase_CS"/>
</dbReference>
<dbReference type="GO" id="GO:0004792">
    <property type="term" value="F:thiosulfate-cyanide sulfurtransferase activity"/>
    <property type="evidence" value="ECO:0007669"/>
    <property type="project" value="InterPro"/>
</dbReference>